<feature type="compositionally biased region" description="Polar residues" evidence="9">
    <location>
        <begin position="80"/>
        <end position="93"/>
    </location>
</feature>
<feature type="compositionally biased region" description="Low complexity" evidence="9">
    <location>
        <begin position="34"/>
        <end position="47"/>
    </location>
</feature>
<evidence type="ECO:0000256" key="3">
    <source>
        <dbReference type="ARBA" id="ARBA00022603"/>
    </source>
</evidence>
<dbReference type="PROSITE" id="PS51675">
    <property type="entry name" value="SAM_MT_TRM10"/>
    <property type="match status" value="1"/>
</dbReference>
<dbReference type="Proteomes" id="UP001390339">
    <property type="component" value="Unassembled WGS sequence"/>
</dbReference>
<comment type="caution">
    <text evidence="11">The sequence shown here is derived from an EMBL/GenBank/DDBJ whole genome shotgun (WGS) entry which is preliminary data.</text>
</comment>
<evidence type="ECO:0000256" key="7">
    <source>
        <dbReference type="ARBA" id="ARBA00032166"/>
    </source>
</evidence>
<dbReference type="InterPro" id="IPR028564">
    <property type="entry name" value="MT_TRM10-typ"/>
</dbReference>
<gene>
    <name evidence="11" type="ORF">PGQ11_004107</name>
</gene>
<organism evidence="11 12">
    <name type="scientific">Apiospora arundinis</name>
    <dbReference type="NCBI Taxonomy" id="335852"/>
    <lineage>
        <taxon>Eukaryota</taxon>
        <taxon>Fungi</taxon>
        <taxon>Dikarya</taxon>
        <taxon>Ascomycota</taxon>
        <taxon>Pezizomycotina</taxon>
        <taxon>Sordariomycetes</taxon>
        <taxon>Xylariomycetidae</taxon>
        <taxon>Amphisphaeriales</taxon>
        <taxon>Apiosporaceae</taxon>
        <taxon>Apiospora</taxon>
    </lineage>
</organism>
<evidence type="ECO:0000256" key="8">
    <source>
        <dbReference type="ARBA" id="ARBA00048434"/>
    </source>
</evidence>
<feature type="compositionally biased region" description="Basic and acidic residues" evidence="9">
    <location>
        <begin position="126"/>
        <end position="154"/>
    </location>
</feature>
<feature type="compositionally biased region" description="Basic and acidic residues" evidence="9">
    <location>
        <begin position="405"/>
        <end position="425"/>
    </location>
</feature>
<dbReference type="Gene3D" id="3.40.1280.30">
    <property type="match status" value="1"/>
</dbReference>
<dbReference type="InterPro" id="IPR007356">
    <property type="entry name" value="tRNA_m1G_MeTrfase_euk"/>
</dbReference>
<dbReference type="PANTHER" id="PTHR13563:SF13">
    <property type="entry name" value="TRNA METHYLTRANSFERASE 10 HOMOLOG A"/>
    <property type="match status" value="1"/>
</dbReference>
<evidence type="ECO:0000313" key="11">
    <source>
        <dbReference type="EMBL" id="KAK8873593.1"/>
    </source>
</evidence>
<keyword evidence="12" id="KW-1185">Reference proteome</keyword>
<dbReference type="EMBL" id="JAPCWZ010000003">
    <property type="protein sequence ID" value="KAK8873593.1"/>
    <property type="molecule type" value="Genomic_DNA"/>
</dbReference>
<feature type="region of interest" description="Disordered" evidence="9">
    <location>
        <begin position="267"/>
        <end position="291"/>
    </location>
</feature>
<evidence type="ECO:0000256" key="5">
    <source>
        <dbReference type="ARBA" id="ARBA00022691"/>
    </source>
</evidence>
<keyword evidence="3" id="KW-0489">Methyltransferase</keyword>
<evidence type="ECO:0000313" key="12">
    <source>
        <dbReference type="Proteomes" id="UP001390339"/>
    </source>
</evidence>
<feature type="compositionally biased region" description="Basic and acidic residues" evidence="9">
    <location>
        <begin position="102"/>
        <end position="115"/>
    </location>
</feature>
<feature type="compositionally biased region" description="Basic residues" evidence="9">
    <location>
        <begin position="116"/>
        <end position="125"/>
    </location>
</feature>
<dbReference type="EC" id="2.1.1.221" evidence="1"/>
<feature type="domain" description="SAM-dependent MTase TRM10-type" evidence="10">
    <location>
        <begin position="150"/>
        <end position="392"/>
    </location>
</feature>
<keyword evidence="5" id="KW-0949">S-adenosyl-L-methionine</keyword>
<evidence type="ECO:0000256" key="4">
    <source>
        <dbReference type="ARBA" id="ARBA00022679"/>
    </source>
</evidence>
<feature type="compositionally biased region" description="Acidic residues" evidence="9">
    <location>
        <begin position="59"/>
        <end position="77"/>
    </location>
</feature>
<feature type="region of interest" description="Disordered" evidence="9">
    <location>
        <begin position="392"/>
        <end position="425"/>
    </location>
</feature>
<dbReference type="PANTHER" id="PTHR13563">
    <property type="entry name" value="TRNA (GUANINE-9-) METHYLTRANSFERASE"/>
    <property type="match status" value="1"/>
</dbReference>
<name>A0ABR2J7Q0_9PEZI</name>
<feature type="region of interest" description="Disordered" evidence="9">
    <location>
        <begin position="1"/>
        <end position="156"/>
    </location>
</feature>
<keyword evidence="4" id="KW-0808">Transferase</keyword>
<comment type="catalytic activity">
    <reaction evidence="8">
        <text>guanosine(9) in tRNA + S-adenosyl-L-methionine = N(1)-methylguanosine(9) in tRNA + S-adenosyl-L-homocysteine + H(+)</text>
        <dbReference type="Rhea" id="RHEA:43156"/>
        <dbReference type="Rhea" id="RHEA-COMP:10367"/>
        <dbReference type="Rhea" id="RHEA-COMP:10368"/>
        <dbReference type="ChEBI" id="CHEBI:15378"/>
        <dbReference type="ChEBI" id="CHEBI:57856"/>
        <dbReference type="ChEBI" id="CHEBI:59789"/>
        <dbReference type="ChEBI" id="CHEBI:73542"/>
        <dbReference type="ChEBI" id="CHEBI:74269"/>
        <dbReference type="EC" id="2.1.1.221"/>
    </reaction>
</comment>
<dbReference type="CDD" id="cd18089">
    <property type="entry name" value="SPOUT_Trm10-like"/>
    <property type="match status" value="1"/>
</dbReference>
<evidence type="ECO:0000259" key="10">
    <source>
        <dbReference type="PROSITE" id="PS51675"/>
    </source>
</evidence>
<accession>A0ABR2J7Q0</accession>
<dbReference type="InterPro" id="IPR038459">
    <property type="entry name" value="MT_TRM10-typ_sf"/>
</dbReference>
<evidence type="ECO:0000256" key="6">
    <source>
        <dbReference type="ARBA" id="ARBA00031792"/>
    </source>
</evidence>
<feature type="compositionally biased region" description="Basic and acidic residues" evidence="9">
    <location>
        <begin position="48"/>
        <end position="58"/>
    </location>
</feature>
<feature type="compositionally biased region" description="Basic and acidic residues" evidence="9">
    <location>
        <begin position="14"/>
        <end position="30"/>
    </location>
</feature>
<proteinExistence type="predicted"/>
<evidence type="ECO:0000256" key="1">
    <source>
        <dbReference type="ARBA" id="ARBA00012797"/>
    </source>
</evidence>
<sequence>MDSSMTDGGLETVAAEKSEIISREENDKNSKIQAMAANGATTAAPAEEAPRGVKRPAEGDPDEDNSGDDAEAADQGDDVQITTESAPKPTSKNQMKKLKRLQKWEDGRLDRAEKRRDKRRNRQERKKLEREAEIELAKKEGRDPKEIRRERDRNPQMQTKVPVSIILDCQYESYMEKNEMVSLANQVTRCYSDNRTAEYPVHLAVSSYGGALKERHETVLHNQQLKWRDIQFVEDDFMAAAHRAKETMAGPEGGKLVDVLKGGEGKDFISWEEPTQPRKKGAPEPEPEADDVDKSIVYLTADSPYTLDRIEPNTTYVVGGIIDRNRHKGLCYKVARDHKVRTAKLPIGEFMVLLDRHVLATNHVVEIMVRWLETGDWGEAFTKVIPTRKGAYLKNAEDGATPSEDGTRDGEADQEDSKAEESAVA</sequence>
<evidence type="ECO:0000256" key="2">
    <source>
        <dbReference type="ARBA" id="ARBA00020451"/>
    </source>
</evidence>
<reference evidence="11 12" key="1">
    <citation type="journal article" date="2024" name="IMA Fungus">
        <title>Apiospora arundinis, a panoply of carbohydrate-active enzymes and secondary metabolites.</title>
        <authorList>
            <person name="Sorensen T."/>
            <person name="Petersen C."/>
            <person name="Muurmann A.T."/>
            <person name="Christiansen J.V."/>
            <person name="Brundto M.L."/>
            <person name="Overgaard C.K."/>
            <person name="Boysen A.T."/>
            <person name="Wollenberg R.D."/>
            <person name="Larsen T.O."/>
            <person name="Sorensen J.L."/>
            <person name="Nielsen K.L."/>
            <person name="Sondergaard T.E."/>
        </authorList>
    </citation>
    <scope>NUCLEOTIDE SEQUENCE [LARGE SCALE GENOMIC DNA]</scope>
    <source>
        <strain evidence="11 12">AAU 773</strain>
    </source>
</reference>
<evidence type="ECO:0000256" key="9">
    <source>
        <dbReference type="SAM" id="MobiDB-lite"/>
    </source>
</evidence>
<protein>
    <recommendedName>
        <fullName evidence="2">tRNA (guanine(9)-N1)-methyltransferase</fullName>
        <ecNumber evidence="1">2.1.1.221</ecNumber>
    </recommendedName>
    <alternativeName>
        <fullName evidence="7">tRNA methyltransferase 10</fullName>
    </alternativeName>
    <alternativeName>
        <fullName evidence="6">tRNA(m1G9)-methyltransferase</fullName>
    </alternativeName>
</protein>